<evidence type="ECO:0000313" key="1">
    <source>
        <dbReference type="EMBL" id="SFT53003.1"/>
    </source>
</evidence>
<dbReference type="Proteomes" id="UP000199673">
    <property type="component" value="Unassembled WGS sequence"/>
</dbReference>
<name>A0A1I6YRC6_9BACT</name>
<evidence type="ECO:0008006" key="3">
    <source>
        <dbReference type="Google" id="ProtNLM"/>
    </source>
</evidence>
<dbReference type="Pfam" id="PF13174">
    <property type="entry name" value="TPR_6"/>
    <property type="match status" value="1"/>
</dbReference>
<keyword evidence="2" id="KW-1185">Reference proteome</keyword>
<dbReference type="Gene3D" id="1.25.40.10">
    <property type="entry name" value="Tetratricopeptide repeat domain"/>
    <property type="match status" value="2"/>
</dbReference>
<dbReference type="STRING" id="305507.SAMN04489724_1172"/>
<dbReference type="EMBL" id="FPBF01000001">
    <property type="protein sequence ID" value="SFT53003.1"/>
    <property type="molecule type" value="Genomic_DNA"/>
</dbReference>
<protein>
    <recommendedName>
        <fullName evidence="3">Tetratricopeptide repeat-containing protein</fullName>
    </recommendedName>
</protein>
<gene>
    <name evidence="1" type="ORF">SAMN04489724_1172</name>
</gene>
<dbReference type="AlphaFoldDB" id="A0A1I6YRC6"/>
<dbReference type="SUPFAM" id="SSF48452">
    <property type="entry name" value="TPR-like"/>
    <property type="match status" value="1"/>
</dbReference>
<dbReference type="InterPro" id="IPR019734">
    <property type="entry name" value="TPR_rpt"/>
</dbReference>
<accession>A0A1I6YRC6</accession>
<reference evidence="2" key="1">
    <citation type="submission" date="2016-10" db="EMBL/GenBank/DDBJ databases">
        <authorList>
            <person name="Varghese N."/>
            <person name="Submissions S."/>
        </authorList>
    </citation>
    <scope>NUCLEOTIDE SEQUENCE [LARGE SCALE GENOMIC DNA]</scope>
    <source>
        <strain evidence="2">DSM 23445</strain>
    </source>
</reference>
<proteinExistence type="predicted"/>
<dbReference type="InterPro" id="IPR011990">
    <property type="entry name" value="TPR-like_helical_dom_sf"/>
</dbReference>
<sequence length="278" mass="32066">MKIRLIFMLLFFSTLGKMYGQQNCNSYLYKGDSLKYKACLVSERLAGLYQFSKEFQEVLDVALSIDSTYDYAYRAKSVGYLKSGDFLTWKKLIDKAVIYNPIENLGYRGWCRYQFFGDYKGAIEDIELLDSLISYDIGTSANGDYHLNIARALSYKALGERSKAIEIIETQLADTTHFVGKYDYLHLGVLYLANEECEKALDLFSKQEKENDFAENQYYIAVAHRELKNRSEYIAHLEKAIELYKQGRIMLDGYTHIADKIYLSEIEAELKKAYATSG</sequence>
<evidence type="ECO:0000313" key="2">
    <source>
        <dbReference type="Proteomes" id="UP000199673"/>
    </source>
</evidence>
<dbReference type="OrthoDB" id="935812at2"/>
<dbReference type="RefSeq" id="WP_091691709.1">
    <property type="nucleotide sequence ID" value="NZ_FPBF01000001.1"/>
</dbReference>
<organism evidence="1 2">
    <name type="scientific">Algoriphagus locisalis</name>
    <dbReference type="NCBI Taxonomy" id="305507"/>
    <lineage>
        <taxon>Bacteria</taxon>
        <taxon>Pseudomonadati</taxon>
        <taxon>Bacteroidota</taxon>
        <taxon>Cytophagia</taxon>
        <taxon>Cytophagales</taxon>
        <taxon>Cyclobacteriaceae</taxon>
        <taxon>Algoriphagus</taxon>
    </lineage>
</organism>